<keyword evidence="11" id="KW-0057">Aromatic amino acid biosynthesis</keyword>
<evidence type="ECO:0000256" key="8">
    <source>
        <dbReference type="ARBA" id="ARBA00022723"/>
    </source>
</evidence>
<feature type="domain" description="Chorismate-utilising enzyme C-terminal" evidence="15">
    <location>
        <begin position="241"/>
        <end position="499"/>
    </location>
</feature>
<comment type="subunit">
    <text evidence="4">Heterotetramer consisting of two non-identical subunits: a beta subunit (TrpG) and a large alpha subunit (TrpE).</text>
</comment>
<evidence type="ECO:0000259" key="16">
    <source>
        <dbReference type="Pfam" id="PF04715"/>
    </source>
</evidence>
<feature type="domain" description="Anthranilate synthase component I N-terminal" evidence="16">
    <location>
        <begin position="34"/>
        <end position="178"/>
    </location>
</feature>
<evidence type="ECO:0000256" key="5">
    <source>
        <dbReference type="ARBA" id="ARBA00012266"/>
    </source>
</evidence>
<evidence type="ECO:0000256" key="10">
    <source>
        <dbReference type="ARBA" id="ARBA00022842"/>
    </source>
</evidence>
<dbReference type="Proteomes" id="UP001501461">
    <property type="component" value="Unassembled WGS sequence"/>
</dbReference>
<proteinExistence type="inferred from homology"/>
<accession>A0ABN2UYS9</accession>
<comment type="catalytic activity">
    <reaction evidence="14">
        <text>chorismate + L-glutamine = anthranilate + pyruvate + L-glutamate + H(+)</text>
        <dbReference type="Rhea" id="RHEA:21732"/>
        <dbReference type="ChEBI" id="CHEBI:15361"/>
        <dbReference type="ChEBI" id="CHEBI:15378"/>
        <dbReference type="ChEBI" id="CHEBI:16567"/>
        <dbReference type="ChEBI" id="CHEBI:29748"/>
        <dbReference type="ChEBI" id="CHEBI:29985"/>
        <dbReference type="ChEBI" id="CHEBI:58359"/>
        <dbReference type="EC" id="4.1.3.27"/>
    </reaction>
</comment>
<dbReference type="PANTHER" id="PTHR11236:SF46">
    <property type="entry name" value="ANTHRANILATE SYNTHASE COMPONENT 1"/>
    <property type="match status" value="1"/>
</dbReference>
<sequence length="523" mass="56690">MRDIGPVFPTRETFHELATADHKVIPVTTTLLPDGLTPVGIYRRLANDAPGTFLLESAGQDGTWSRYSFIGAGTAATLTEHNGQAVWQGNVPEGVPATGNPLEVLEASLAFLVTDARADISDTLPHLVSGFVGFLGWDTVRAWVELGDGPQDDLNLPSMAMNLVTDLAIYDAWDGTVTLVANAINFDGQSTGVDGAYDRAVARLDDMTRRLAEPVADPVSYAPAGWLNQDFSPQIDHSWHEQDFLAAVRKTQQSIRDGEVSQLVISRRFTTPTTATAFDTYRVLRAINPSPYMFLYTFEYPDREGVYHLVGASPETLVSVKDNRVLTHPIGGSKPKDPSRSVRSIGEELLADPKEREEHMQLVELAKSEISSVCAPGSVEVSDFMIVQQFSHILHLVSTVEGDIAADQSALDVLRANFPAGTLSGSPKNRALELLDEWEPHARGPFGGTVGYFDLAGNMDMAITIRTAVFKDQVAYLQAGAGIVAESVPESEAEETLTKATAAIRAVLAAQELQNIKAENNTR</sequence>
<evidence type="ECO:0000256" key="3">
    <source>
        <dbReference type="ARBA" id="ARBA00009562"/>
    </source>
</evidence>
<evidence type="ECO:0000313" key="18">
    <source>
        <dbReference type="Proteomes" id="UP001501461"/>
    </source>
</evidence>
<comment type="caution">
    <text evidence="17">The sequence shown here is derived from an EMBL/GenBank/DDBJ whole genome shotgun (WGS) entry which is preliminary data.</text>
</comment>
<gene>
    <name evidence="17" type="ORF">GCM10009720_24210</name>
</gene>
<evidence type="ECO:0000259" key="15">
    <source>
        <dbReference type="Pfam" id="PF00425"/>
    </source>
</evidence>
<evidence type="ECO:0000256" key="7">
    <source>
        <dbReference type="ARBA" id="ARBA00022605"/>
    </source>
</evidence>
<name>A0ABN2UYS9_9MICC</name>
<evidence type="ECO:0000256" key="1">
    <source>
        <dbReference type="ARBA" id="ARBA00001946"/>
    </source>
</evidence>
<dbReference type="PRINTS" id="PR00095">
    <property type="entry name" value="ANTSNTHASEI"/>
</dbReference>
<keyword evidence="10" id="KW-0460">Magnesium</keyword>
<dbReference type="InterPro" id="IPR015890">
    <property type="entry name" value="Chorismate_C"/>
</dbReference>
<evidence type="ECO:0000256" key="12">
    <source>
        <dbReference type="ARBA" id="ARBA00023239"/>
    </source>
</evidence>
<dbReference type="PANTHER" id="PTHR11236">
    <property type="entry name" value="AMINOBENZOATE/ANTHRANILATE SYNTHASE"/>
    <property type="match status" value="1"/>
</dbReference>
<keyword evidence="7" id="KW-0028">Amino-acid biosynthesis</keyword>
<dbReference type="RefSeq" id="WP_343959043.1">
    <property type="nucleotide sequence ID" value="NZ_BAAAMN010000049.1"/>
</dbReference>
<evidence type="ECO:0000256" key="4">
    <source>
        <dbReference type="ARBA" id="ARBA00011575"/>
    </source>
</evidence>
<evidence type="ECO:0000256" key="9">
    <source>
        <dbReference type="ARBA" id="ARBA00022822"/>
    </source>
</evidence>
<dbReference type="InterPro" id="IPR019999">
    <property type="entry name" value="Anth_synth_I-like"/>
</dbReference>
<evidence type="ECO:0000256" key="14">
    <source>
        <dbReference type="ARBA" id="ARBA00047683"/>
    </source>
</evidence>
<reference evidence="17 18" key="1">
    <citation type="journal article" date="2019" name="Int. J. Syst. Evol. Microbiol.">
        <title>The Global Catalogue of Microorganisms (GCM) 10K type strain sequencing project: providing services to taxonomists for standard genome sequencing and annotation.</title>
        <authorList>
            <consortium name="The Broad Institute Genomics Platform"/>
            <consortium name="The Broad Institute Genome Sequencing Center for Infectious Disease"/>
            <person name="Wu L."/>
            <person name="Ma J."/>
        </authorList>
    </citation>
    <scope>NUCLEOTIDE SEQUENCE [LARGE SCALE GENOMIC DNA]</scope>
    <source>
        <strain evidence="17 18">JCM 13595</strain>
    </source>
</reference>
<dbReference type="Pfam" id="PF04715">
    <property type="entry name" value="Anth_synt_I_N"/>
    <property type="match status" value="1"/>
</dbReference>
<evidence type="ECO:0000313" key="17">
    <source>
        <dbReference type="EMBL" id="GAA2042696.1"/>
    </source>
</evidence>
<comment type="cofactor">
    <cofactor evidence="1">
        <name>Mg(2+)</name>
        <dbReference type="ChEBI" id="CHEBI:18420"/>
    </cofactor>
</comment>
<dbReference type="Gene3D" id="3.60.120.10">
    <property type="entry name" value="Anthranilate synthase"/>
    <property type="match status" value="1"/>
</dbReference>
<evidence type="ECO:0000256" key="6">
    <source>
        <dbReference type="ARBA" id="ARBA00020653"/>
    </source>
</evidence>
<evidence type="ECO:0000256" key="13">
    <source>
        <dbReference type="ARBA" id="ARBA00025634"/>
    </source>
</evidence>
<dbReference type="EMBL" id="BAAAMN010000049">
    <property type="protein sequence ID" value="GAA2042696.1"/>
    <property type="molecule type" value="Genomic_DNA"/>
</dbReference>
<evidence type="ECO:0000256" key="2">
    <source>
        <dbReference type="ARBA" id="ARBA00004873"/>
    </source>
</evidence>
<keyword evidence="9" id="KW-0822">Tryptophan biosynthesis</keyword>
<keyword evidence="18" id="KW-1185">Reference proteome</keyword>
<organism evidence="17 18">
    <name type="scientific">Yaniella flava</name>
    <dbReference type="NCBI Taxonomy" id="287930"/>
    <lineage>
        <taxon>Bacteria</taxon>
        <taxon>Bacillati</taxon>
        <taxon>Actinomycetota</taxon>
        <taxon>Actinomycetes</taxon>
        <taxon>Micrococcales</taxon>
        <taxon>Micrococcaceae</taxon>
        <taxon>Yaniella</taxon>
    </lineage>
</organism>
<comment type="function">
    <text evidence="13">Part of a heterotetrameric complex that catalyzes the two-step biosynthesis of anthranilate, an intermediate in the biosynthesis of L-tryptophan. In the first step, the glutamine-binding beta subunit (TrpG) of anthranilate synthase (AS) provides the glutamine amidotransferase activity which generates ammonia as a substrate that, along with chorismate, is used in the second step, catalyzed by the large alpha subunit of AS (TrpE) to produce anthranilate. In the absence of TrpG, TrpE can synthesize anthranilate directly from chorismate and high concentrations of ammonia.</text>
</comment>
<comment type="pathway">
    <text evidence="2">Amino-acid biosynthesis; L-tryptophan biosynthesis; L-tryptophan from chorismate: step 1/5.</text>
</comment>
<dbReference type="InterPro" id="IPR006805">
    <property type="entry name" value="Anth_synth_I_N"/>
</dbReference>
<dbReference type="SUPFAM" id="SSF56322">
    <property type="entry name" value="ADC synthase"/>
    <property type="match status" value="1"/>
</dbReference>
<keyword evidence="8" id="KW-0479">Metal-binding</keyword>
<protein>
    <recommendedName>
        <fullName evidence="6">Anthranilate synthase component 1</fullName>
        <ecNumber evidence="5">4.1.3.27</ecNumber>
    </recommendedName>
</protein>
<comment type="similarity">
    <text evidence="3">Belongs to the anthranilate synthase component I family.</text>
</comment>
<evidence type="ECO:0000256" key="11">
    <source>
        <dbReference type="ARBA" id="ARBA00023141"/>
    </source>
</evidence>
<dbReference type="EC" id="4.1.3.27" evidence="5"/>
<keyword evidence="12" id="KW-0456">Lyase</keyword>
<dbReference type="Pfam" id="PF00425">
    <property type="entry name" value="Chorismate_bind"/>
    <property type="match status" value="1"/>
</dbReference>
<dbReference type="InterPro" id="IPR005801">
    <property type="entry name" value="ADC_synthase"/>
</dbReference>